<keyword evidence="3" id="KW-0804">Transcription</keyword>
<proteinExistence type="predicted"/>
<sequence length="127" mass="12988">EVQAARMAAGRRTADDVAALDAALDARTEVAPAGGARFVDADIALHAAVVAAAHNPVLTDLFAEFVPALREGLVDLLGLIDVTAHDAGHGAAAHAGLVEAVKAGDAERAARVLQAELDRTLAQLRAR</sequence>
<dbReference type="EMBL" id="JAINZZ010000032">
    <property type="protein sequence ID" value="MBY8880531.1"/>
    <property type="molecule type" value="Genomic_DNA"/>
</dbReference>
<organism evidence="5 6">
    <name type="scientific">Actinacidiphila acidipaludis</name>
    <dbReference type="NCBI Taxonomy" id="2873382"/>
    <lineage>
        <taxon>Bacteria</taxon>
        <taxon>Bacillati</taxon>
        <taxon>Actinomycetota</taxon>
        <taxon>Actinomycetes</taxon>
        <taxon>Kitasatosporales</taxon>
        <taxon>Streptomycetaceae</taxon>
        <taxon>Actinacidiphila</taxon>
    </lineage>
</organism>
<evidence type="ECO:0000313" key="6">
    <source>
        <dbReference type="Proteomes" id="UP000778578"/>
    </source>
</evidence>
<dbReference type="Proteomes" id="UP000778578">
    <property type="component" value="Unassembled WGS sequence"/>
</dbReference>
<evidence type="ECO:0000256" key="1">
    <source>
        <dbReference type="ARBA" id="ARBA00023015"/>
    </source>
</evidence>
<reference evidence="5 6" key="1">
    <citation type="submission" date="2021-08" db="EMBL/GenBank/DDBJ databases">
        <title>WGS of actinomycetes from Thailand.</title>
        <authorList>
            <person name="Thawai C."/>
        </authorList>
    </citation>
    <scope>NUCLEOTIDE SEQUENCE [LARGE SCALE GENOMIC DNA]</scope>
    <source>
        <strain evidence="5 6">PLK6-54</strain>
    </source>
</reference>
<evidence type="ECO:0000256" key="2">
    <source>
        <dbReference type="ARBA" id="ARBA00023125"/>
    </source>
</evidence>
<keyword evidence="6" id="KW-1185">Reference proteome</keyword>
<accession>A0ABS7QCI0</accession>
<protein>
    <submittedName>
        <fullName evidence="5">FCD domain-containing protein</fullName>
    </submittedName>
</protein>
<comment type="caution">
    <text evidence="5">The sequence shown here is derived from an EMBL/GenBank/DDBJ whole genome shotgun (WGS) entry which is preliminary data.</text>
</comment>
<name>A0ABS7QCI0_9ACTN</name>
<dbReference type="Pfam" id="PF07729">
    <property type="entry name" value="FCD"/>
    <property type="match status" value="1"/>
</dbReference>
<dbReference type="PANTHER" id="PTHR43537">
    <property type="entry name" value="TRANSCRIPTIONAL REGULATOR, GNTR FAMILY"/>
    <property type="match status" value="1"/>
</dbReference>
<evidence type="ECO:0000313" key="5">
    <source>
        <dbReference type="EMBL" id="MBY8880531.1"/>
    </source>
</evidence>
<dbReference type="SMART" id="SM00895">
    <property type="entry name" value="FCD"/>
    <property type="match status" value="1"/>
</dbReference>
<feature type="non-terminal residue" evidence="5">
    <location>
        <position position="1"/>
    </location>
</feature>
<gene>
    <name evidence="5" type="ORF">K7862_23260</name>
</gene>
<dbReference type="SUPFAM" id="SSF48008">
    <property type="entry name" value="GntR ligand-binding domain-like"/>
    <property type="match status" value="1"/>
</dbReference>
<dbReference type="Gene3D" id="1.20.120.530">
    <property type="entry name" value="GntR ligand-binding domain-like"/>
    <property type="match status" value="1"/>
</dbReference>
<feature type="domain" description="GntR C-terminal" evidence="4">
    <location>
        <begin position="1"/>
        <end position="119"/>
    </location>
</feature>
<dbReference type="InterPro" id="IPR011711">
    <property type="entry name" value="GntR_C"/>
</dbReference>
<keyword evidence="1" id="KW-0805">Transcription regulation</keyword>
<evidence type="ECO:0000259" key="4">
    <source>
        <dbReference type="SMART" id="SM00895"/>
    </source>
</evidence>
<dbReference type="RefSeq" id="WP_222965644.1">
    <property type="nucleotide sequence ID" value="NZ_JAINZZ010000032.1"/>
</dbReference>
<dbReference type="PANTHER" id="PTHR43537:SF47">
    <property type="entry name" value="REGULATORY PROTEIN GNTR HTH"/>
    <property type="match status" value="1"/>
</dbReference>
<keyword evidence="2" id="KW-0238">DNA-binding</keyword>
<evidence type="ECO:0000256" key="3">
    <source>
        <dbReference type="ARBA" id="ARBA00023163"/>
    </source>
</evidence>
<dbReference type="InterPro" id="IPR008920">
    <property type="entry name" value="TF_FadR/GntR_C"/>
</dbReference>